<proteinExistence type="predicted"/>
<dbReference type="Proteomes" id="UP000247233">
    <property type="component" value="Unassembled WGS sequence"/>
</dbReference>
<name>A0A317VZP6_9EURO</name>
<evidence type="ECO:0000313" key="2">
    <source>
        <dbReference type="Proteomes" id="UP000247233"/>
    </source>
</evidence>
<comment type="caution">
    <text evidence="1">The sequence shown here is derived from an EMBL/GenBank/DDBJ whole genome shotgun (WGS) entry which is preliminary data.</text>
</comment>
<dbReference type="EMBL" id="MSFL01000015">
    <property type="protein sequence ID" value="PWY79713.1"/>
    <property type="molecule type" value="Genomic_DNA"/>
</dbReference>
<keyword evidence="2" id="KW-1185">Reference proteome</keyword>
<evidence type="ECO:0000313" key="1">
    <source>
        <dbReference type="EMBL" id="PWY79713.1"/>
    </source>
</evidence>
<sequence>MDTLVPPASFFSQEAPQTIPIQTSPPSSLAPQVPVARSTQTAVTYSDSLPRPIVVGELLDSIIVVVEIPKTIPIAVQI</sequence>
<reference evidence="1 2" key="1">
    <citation type="submission" date="2016-12" db="EMBL/GenBank/DDBJ databases">
        <title>The genomes of Aspergillus section Nigri reveals drivers in fungal speciation.</title>
        <authorList>
            <consortium name="DOE Joint Genome Institute"/>
            <person name="Vesth T.C."/>
            <person name="Nybo J."/>
            <person name="Theobald S."/>
            <person name="Brandl J."/>
            <person name="Frisvad J.C."/>
            <person name="Nielsen K.F."/>
            <person name="Lyhne E.K."/>
            <person name="Kogle M.E."/>
            <person name="Kuo A."/>
            <person name="Riley R."/>
            <person name="Clum A."/>
            <person name="Nolan M."/>
            <person name="Lipzen A."/>
            <person name="Salamov A."/>
            <person name="Henrissat B."/>
            <person name="Wiebenga A."/>
            <person name="De Vries R.P."/>
            <person name="Grigoriev I.V."/>
            <person name="Mortensen U.H."/>
            <person name="Andersen M.R."/>
            <person name="Baker S.E."/>
        </authorList>
    </citation>
    <scope>NUCLEOTIDE SEQUENCE [LARGE SCALE GENOMIC DNA]</scope>
    <source>
        <strain evidence="1 2">CBS 117.55</strain>
    </source>
</reference>
<protein>
    <submittedName>
        <fullName evidence="1">Uncharacterized protein</fullName>
    </submittedName>
</protein>
<accession>A0A317VZP6</accession>
<dbReference type="VEuPathDB" id="FungiDB:BO70DRAFT_362849"/>
<dbReference type="RefSeq" id="XP_025398736.1">
    <property type="nucleotide sequence ID" value="XM_025543417.1"/>
</dbReference>
<organism evidence="1 2">
    <name type="scientific">Aspergillus heteromorphus CBS 117.55</name>
    <dbReference type="NCBI Taxonomy" id="1448321"/>
    <lineage>
        <taxon>Eukaryota</taxon>
        <taxon>Fungi</taxon>
        <taxon>Dikarya</taxon>
        <taxon>Ascomycota</taxon>
        <taxon>Pezizomycotina</taxon>
        <taxon>Eurotiomycetes</taxon>
        <taxon>Eurotiomycetidae</taxon>
        <taxon>Eurotiales</taxon>
        <taxon>Aspergillaceae</taxon>
        <taxon>Aspergillus</taxon>
        <taxon>Aspergillus subgen. Circumdati</taxon>
    </lineage>
</organism>
<gene>
    <name evidence="1" type="ORF">BO70DRAFT_362849</name>
</gene>
<dbReference type="AlphaFoldDB" id="A0A317VZP6"/>
<dbReference type="GeneID" id="37065654"/>